<comment type="caution">
    <text evidence="1">The sequence shown here is derived from an EMBL/GenBank/DDBJ whole genome shotgun (WGS) entry which is preliminary data.</text>
</comment>
<gene>
    <name evidence="1" type="ORF">PN36_23560</name>
</gene>
<proteinExistence type="predicted"/>
<accession>A0A0A6P8Y1</accession>
<sequence>MSYGKFERIEQVSDKFGIKVKRTSFIEVMDIKVDEFFLLRMGRALLKDVNFVNEDAIRQHIIAPILDIVSDNYEALEVWSEVTFTVDETMDLDGKPDYLIASYADNGGISTPPICVMEAKEKDWKKGWAQALAEMYAASIQGTNICYGVVTTGEFWQFGQLEEGKIFTRDPIKLSAIENLQKVLNTLNWLFSKANNQVQGSSASS</sequence>
<dbReference type="AlphaFoldDB" id="A0A0A6P8Y1"/>
<reference evidence="1 2" key="1">
    <citation type="journal article" date="2016" name="Front. Microbiol.">
        <title>Single-Cell (Meta-)Genomics of a Dimorphic Candidatus Thiomargarita nelsonii Reveals Genomic Plasticity.</title>
        <authorList>
            <person name="Flood B.E."/>
            <person name="Fliss P."/>
            <person name="Jones D.S."/>
            <person name="Dick G.J."/>
            <person name="Jain S."/>
            <person name="Kaster A.K."/>
            <person name="Winkel M."/>
            <person name="Mussmann M."/>
            <person name="Bailey J."/>
        </authorList>
    </citation>
    <scope>NUCLEOTIDE SEQUENCE [LARGE SCALE GENOMIC DNA]</scope>
    <source>
        <strain evidence="1">Hydrate Ridge</strain>
    </source>
</reference>
<protein>
    <recommendedName>
        <fullName evidence="3">Type I restriction enzyme R protein N-terminal domain-containing protein</fullName>
    </recommendedName>
</protein>
<dbReference type="EMBL" id="JSZA02000116">
    <property type="protein sequence ID" value="KHD06812.1"/>
    <property type="molecule type" value="Genomic_DNA"/>
</dbReference>
<name>A0A0A6P8Y1_9GAMM</name>
<keyword evidence="2" id="KW-1185">Reference proteome</keyword>
<evidence type="ECO:0008006" key="3">
    <source>
        <dbReference type="Google" id="ProtNLM"/>
    </source>
</evidence>
<dbReference type="Proteomes" id="UP000030428">
    <property type="component" value="Unassembled WGS sequence"/>
</dbReference>
<evidence type="ECO:0000313" key="2">
    <source>
        <dbReference type="Proteomes" id="UP000030428"/>
    </source>
</evidence>
<organism evidence="1 2">
    <name type="scientific">Candidatus Thiomargarita nelsonii</name>
    <dbReference type="NCBI Taxonomy" id="1003181"/>
    <lineage>
        <taxon>Bacteria</taxon>
        <taxon>Pseudomonadati</taxon>
        <taxon>Pseudomonadota</taxon>
        <taxon>Gammaproteobacteria</taxon>
        <taxon>Thiotrichales</taxon>
        <taxon>Thiotrichaceae</taxon>
        <taxon>Thiomargarita</taxon>
    </lineage>
</organism>
<evidence type="ECO:0000313" key="1">
    <source>
        <dbReference type="EMBL" id="KHD06812.1"/>
    </source>
</evidence>